<dbReference type="Pfam" id="PF25876">
    <property type="entry name" value="HH_MFP_RND"/>
    <property type="match status" value="1"/>
</dbReference>
<feature type="signal peptide" evidence="2">
    <location>
        <begin position="1"/>
        <end position="25"/>
    </location>
</feature>
<feature type="chain" id="PRO_5011378568" evidence="2">
    <location>
        <begin position="26"/>
        <end position="372"/>
    </location>
</feature>
<dbReference type="EMBL" id="JAHGUI010000059">
    <property type="protein sequence ID" value="MBT2919778.1"/>
    <property type="molecule type" value="Genomic_DNA"/>
</dbReference>
<evidence type="ECO:0000313" key="6">
    <source>
        <dbReference type="EMBL" id="MBF4373049.1"/>
    </source>
</evidence>
<dbReference type="Proteomes" id="UP000256923">
    <property type="component" value="Chromosome 1"/>
</dbReference>
<accession>A0A191W2Q3</accession>
<evidence type="ECO:0000259" key="3">
    <source>
        <dbReference type="Pfam" id="PF25876"/>
    </source>
</evidence>
<dbReference type="Gene3D" id="2.40.50.100">
    <property type="match status" value="1"/>
</dbReference>
<gene>
    <name evidence="5" type="ORF">DYL72_12830</name>
    <name evidence="6" type="ORF">EAY46_08125</name>
    <name evidence="7" type="ORF">PL14_13940</name>
</gene>
<evidence type="ECO:0000256" key="2">
    <source>
        <dbReference type="SAM" id="SignalP"/>
    </source>
</evidence>
<dbReference type="RefSeq" id="WP_019282884.1">
    <property type="nucleotide sequence ID" value="NZ_CP023054.1"/>
</dbReference>
<dbReference type="GO" id="GO:1990281">
    <property type="term" value="C:efflux pump complex"/>
    <property type="evidence" value="ECO:0007669"/>
    <property type="project" value="TreeGrafter"/>
</dbReference>
<dbReference type="Gene3D" id="1.10.287.470">
    <property type="entry name" value="Helix hairpin bin"/>
    <property type="match status" value="1"/>
</dbReference>
<reference evidence="6 10" key="3">
    <citation type="journal article" date="2021" name="PeerJ">
        <title>Analysis of 44 Vibrio anguillarum genomes reveals high genetic diversity.</title>
        <authorList>
            <person name="Hansen M.J."/>
            <person name="Dalsgaard I."/>
        </authorList>
    </citation>
    <scope>NUCLEOTIDE SEQUENCE [LARGE SCALE GENOMIC DNA]</scope>
    <source>
        <strain evidence="6 10">040915-1/1B</strain>
    </source>
</reference>
<reference evidence="7 8" key="1">
    <citation type="journal article" date="2017" name="J. Fish Dis.">
        <title>Comparative assessment of Vibrio virulence in marine fish larvae.</title>
        <authorList>
            <person name="Ronneseth A."/>
            <person name="Castillo D."/>
            <person name="D'Alvise P."/>
            <person name="Tonnesen O."/>
            <person name="Haugland G."/>
            <person name="Grotkjaer T."/>
            <person name="Engell-Sorensen K."/>
            <person name="Norremark L."/>
            <person name="Bergh O."/>
            <person name="Wergeland H.I."/>
            <person name="Gram L."/>
        </authorList>
    </citation>
    <scope>NUCLEOTIDE SEQUENCE [LARGE SCALE GENOMIC DNA]</scope>
    <source>
        <strain evidence="7 8">90-11-286</strain>
    </source>
</reference>
<name>A0A191W2Q3_VIBAN</name>
<evidence type="ECO:0000259" key="4">
    <source>
        <dbReference type="Pfam" id="PF25917"/>
    </source>
</evidence>
<sequence length="372" mass="40997">MLKFMLYPITSAFALSTLLAGCNFASQEDVPNSSTPRSVKLIHVDQLSSSQQRRFPGKLYASQQADLAFRISGELIQLDLVEGQYVAQGDILAELDKRDAINALLNAKANFELAQVDFKRKQTLLNRRLISASDVDSARAVLKSAEASLRANQDQLAYTTLYAPFSGVIGKVHTDNYQMIPSNQTIITLQNIDTFDLKIQLPESVLLDLKNSMNLEDINAFAQFDSFVKGQRFLLNYKEHSYLAAEGTQTYEMTFTLTAPELTHLLPGMSTTVSIDMIAATSHRTSISLLPLSALVRTSQDFSDKGEHAASVWVYQPETQTLKLTPVLLGNLHAEGIEVLSGLEVGDQVVANGVNSLTDKELIKPLIWARGV</sequence>
<dbReference type="InterPro" id="IPR006143">
    <property type="entry name" value="RND_pump_MFP"/>
</dbReference>
<evidence type="ECO:0000313" key="8">
    <source>
        <dbReference type="Proteomes" id="UP000078309"/>
    </source>
</evidence>
<keyword evidence="10" id="KW-1185">Reference proteome</keyword>
<dbReference type="EMBL" id="CP034672">
    <property type="protein sequence ID" value="AZS25814.1"/>
    <property type="molecule type" value="Genomic_DNA"/>
</dbReference>
<reference evidence="7" key="4">
    <citation type="submission" date="2021-05" db="EMBL/GenBank/DDBJ databases">
        <authorList>
            <person name="Kalatzis P.G."/>
            <person name="Castillo D."/>
            <person name="D'Alvise P."/>
            <person name="Middelboe M."/>
            <person name="Gram L."/>
        </authorList>
    </citation>
    <scope>NUCLEOTIDE SEQUENCE</scope>
    <source>
        <strain evidence="7">90-11-286</strain>
    </source>
</reference>
<dbReference type="InterPro" id="IPR058625">
    <property type="entry name" value="MdtA-like_BSH"/>
</dbReference>
<dbReference type="GO" id="GO:0015562">
    <property type="term" value="F:efflux transmembrane transporter activity"/>
    <property type="evidence" value="ECO:0007669"/>
    <property type="project" value="TreeGrafter"/>
</dbReference>
<evidence type="ECO:0000256" key="1">
    <source>
        <dbReference type="ARBA" id="ARBA00009477"/>
    </source>
</evidence>
<dbReference type="OrthoDB" id="2110899at2"/>
<evidence type="ECO:0000313" key="5">
    <source>
        <dbReference type="EMBL" id="AZS25814.1"/>
    </source>
</evidence>
<dbReference type="Proteomes" id="UP000078309">
    <property type="component" value="Unassembled WGS sequence"/>
</dbReference>
<keyword evidence="2" id="KW-0732">Signal</keyword>
<dbReference type="EMBL" id="RDPI01000006">
    <property type="protein sequence ID" value="MBF4373049.1"/>
    <property type="molecule type" value="Genomic_DNA"/>
</dbReference>
<reference evidence="5 9" key="2">
    <citation type="submission" date="2018-12" db="EMBL/GenBank/DDBJ databases">
        <title>Characterization and Draft Genome of Vibrio anguillarum J360 Marine Pathogen Isolated from an Outbreak in Lumpfish (Cyclopterus lumpus).</title>
        <authorList>
            <person name="Vasquez J.I."/>
            <person name="Cao T."/>
            <person name="Chakraborty S."/>
            <person name="Gnanagobal H."/>
            <person name="Wescot J."/>
            <person name="Boyce D."/>
            <person name="Santander J."/>
        </authorList>
    </citation>
    <scope>NUCLEOTIDE SEQUENCE [LARGE SCALE GENOMIC DNA]</scope>
    <source>
        <strain evidence="5 9">J360</strain>
    </source>
</reference>
<dbReference type="Gene3D" id="2.40.420.20">
    <property type="match status" value="1"/>
</dbReference>
<dbReference type="STRING" id="55601.AA407_13490"/>
<dbReference type="NCBIfam" id="TIGR01730">
    <property type="entry name" value="RND_mfp"/>
    <property type="match status" value="1"/>
</dbReference>
<feature type="domain" description="Multidrug resistance protein MdtA-like barrel-sandwich hybrid" evidence="4">
    <location>
        <begin position="64"/>
        <end position="185"/>
    </location>
</feature>
<dbReference type="InterPro" id="IPR058624">
    <property type="entry name" value="MdtA-like_HH"/>
</dbReference>
<protein>
    <submittedName>
        <fullName evidence="5">Efflux RND transporter periplasmic adaptor subunit</fullName>
    </submittedName>
</protein>
<dbReference type="Gene3D" id="2.40.30.170">
    <property type="match status" value="1"/>
</dbReference>
<dbReference type="Proteomes" id="UP000726136">
    <property type="component" value="Unassembled WGS sequence"/>
</dbReference>
<proteinExistence type="inferred from homology"/>
<dbReference type="PANTHER" id="PTHR30469:SF20">
    <property type="entry name" value="EFFLUX RND TRANSPORTER PERIPLASMIC ADAPTOR SUBUNIT"/>
    <property type="match status" value="1"/>
</dbReference>
<feature type="domain" description="Multidrug resistance protein MdtA-like alpha-helical hairpin" evidence="3">
    <location>
        <begin position="103"/>
        <end position="155"/>
    </location>
</feature>
<evidence type="ECO:0000313" key="9">
    <source>
        <dbReference type="Proteomes" id="UP000256923"/>
    </source>
</evidence>
<dbReference type="Pfam" id="PF25917">
    <property type="entry name" value="BSH_RND"/>
    <property type="match status" value="1"/>
</dbReference>
<dbReference type="SUPFAM" id="SSF111369">
    <property type="entry name" value="HlyD-like secretion proteins"/>
    <property type="match status" value="1"/>
</dbReference>
<evidence type="ECO:0000313" key="10">
    <source>
        <dbReference type="Proteomes" id="UP000726136"/>
    </source>
</evidence>
<dbReference type="PANTHER" id="PTHR30469">
    <property type="entry name" value="MULTIDRUG RESISTANCE PROTEIN MDTA"/>
    <property type="match status" value="1"/>
</dbReference>
<organism evidence="5 9">
    <name type="scientific">Vibrio anguillarum</name>
    <name type="common">Listonella anguillarum</name>
    <dbReference type="NCBI Taxonomy" id="55601"/>
    <lineage>
        <taxon>Bacteria</taxon>
        <taxon>Pseudomonadati</taxon>
        <taxon>Pseudomonadota</taxon>
        <taxon>Gammaproteobacteria</taxon>
        <taxon>Vibrionales</taxon>
        <taxon>Vibrionaceae</taxon>
        <taxon>Vibrio</taxon>
    </lineage>
</organism>
<dbReference type="PROSITE" id="PS51257">
    <property type="entry name" value="PROKAR_LIPOPROTEIN"/>
    <property type="match status" value="1"/>
</dbReference>
<dbReference type="AlphaFoldDB" id="A0A191W2Q3"/>
<evidence type="ECO:0000313" key="7">
    <source>
        <dbReference type="EMBL" id="MBT2919778.1"/>
    </source>
</evidence>
<comment type="similarity">
    <text evidence="1">Belongs to the membrane fusion protein (MFP) (TC 8.A.1) family.</text>
</comment>